<reference evidence="7" key="1">
    <citation type="submission" date="2016-04" db="EMBL/GenBank/DDBJ databases">
        <title>Cephalotus genome sequencing.</title>
        <authorList>
            <person name="Fukushima K."/>
            <person name="Hasebe M."/>
            <person name="Fang X."/>
        </authorList>
    </citation>
    <scope>NUCLEOTIDE SEQUENCE [LARGE SCALE GENOMIC DNA]</scope>
    <source>
        <strain evidence="7">cv. St1</strain>
    </source>
</reference>
<dbReference type="Proteomes" id="UP000187406">
    <property type="component" value="Unassembled WGS sequence"/>
</dbReference>
<dbReference type="InterPro" id="IPR002213">
    <property type="entry name" value="UDP_glucos_trans"/>
</dbReference>
<dbReference type="InterPro" id="IPR035595">
    <property type="entry name" value="UDP_glycos_trans_CS"/>
</dbReference>
<feature type="non-terminal residue" evidence="6">
    <location>
        <position position="1"/>
    </location>
</feature>
<evidence type="ECO:0000256" key="4">
    <source>
        <dbReference type="RuleBase" id="RU003718"/>
    </source>
</evidence>
<comment type="similarity">
    <text evidence="1 4">Belongs to the UDP-glycosyltransferase family.</text>
</comment>
<dbReference type="FunFam" id="3.40.50.2000:FF:000095">
    <property type="entry name" value="Glycosyltransferase"/>
    <property type="match status" value="1"/>
</dbReference>
<dbReference type="EMBL" id="BDDD01001037">
    <property type="protein sequence ID" value="GAV72728.1"/>
    <property type="molecule type" value="Genomic_DNA"/>
</dbReference>
<dbReference type="FunFam" id="3.40.50.2000:FF:000020">
    <property type="entry name" value="Glycosyltransferase"/>
    <property type="match status" value="1"/>
</dbReference>
<dbReference type="Pfam" id="PF00201">
    <property type="entry name" value="UDPGT"/>
    <property type="match status" value="1"/>
</dbReference>
<dbReference type="PANTHER" id="PTHR48048">
    <property type="entry name" value="GLYCOSYLTRANSFERASE"/>
    <property type="match status" value="1"/>
</dbReference>
<evidence type="ECO:0000256" key="1">
    <source>
        <dbReference type="ARBA" id="ARBA00009995"/>
    </source>
</evidence>
<dbReference type="Gene3D" id="3.40.50.2000">
    <property type="entry name" value="Glycogen Phosphorylase B"/>
    <property type="match status" value="2"/>
</dbReference>
<dbReference type="GO" id="GO:0035251">
    <property type="term" value="F:UDP-glucosyltransferase activity"/>
    <property type="evidence" value="ECO:0007669"/>
    <property type="project" value="InterPro"/>
</dbReference>
<comment type="caution">
    <text evidence="6">The sequence shown here is derived from an EMBL/GenBank/DDBJ whole genome shotgun (WGS) entry which is preliminary data.</text>
</comment>
<dbReference type="CDD" id="cd03784">
    <property type="entry name" value="GT1_Gtf-like"/>
    <property type="match status" value="1"/>
</dbReference>
<keyword evidence="3 4" id="KW-0808">Transferase</keyword>
<keyword evidence="7" id="KW-1185">Reference proteome</keyword>
<evidence type="ECO:0000313" key="7">
    <source>
        <dbReference type="Proteomes" id="UP000187406"/>
    </source>
</evidence>
<dbReference type="OrthoDB" id="5835829at2759"/>
<accession>A0A1Q3BXZ3</accession>
<name>A0A1Q3BXZ3_CEPFO</name>
<feature type="non-terminal residue" evidence="6">
    <location>
        <position position="463"/>
    </location>
</feature>
<gene>
    <name evidence="6" type="ORF">CFOL_v3_16216</name>
</gene>
<dbReference type="PANTHER" id="PTHR48048:SF30">
    <property type="entry name" value="GLYCOSYLTRANSFERASE"/>
    <property type="match status" value="1"/>
</dbReference>
<evidence type="ECO:0000256" key="2">
    <source>
        <dbReference type="ARBA" id="ARBA00022676"/>
    </source>
</evidence>
<proteinExistence type="inferred from homology"/>
<protein>
    <recommendedName>
        <fullName evidence="5">Glycosyltransferase</fullName>
        <ecNumber evidence="5">2.4.1.-</ecNumber>
    </recommendedName>
</protein>
<evidence type="ECO:0000313" key="6">
    <source>
        <dbReference type="EMBL" id="GAV72728.1"/>
    </source>
</evidence>
<sequence length="463" mass="50671">IVLYPSPSIGHLISLVELGKLILKHQPSFSITILTFIAPYNTGSTASYIAAVSATVPSITFHHLPAVALPLTSNSFEDLAFQLPHLLNPSVHQALNTISQSCKLKAFIIDFFNDAAHDVATSLNIPTYYFFTSSGSSLAAFLYLPIIHQITSKNIKDEDVLLHVPGLPPFLASLLPTPFHHRNSMAYNSFINSSLHMSKSCGLIVNTFESLEARPIKAARVGLCVPNGRTPPIFCIGPLIATIDDNPGGEHECISWLNSQPRKSVLFLCFGSMGLFSANQLMEIAIGLERSAHRFLWVVRSPPMDDINKGQSILAQPEPNLHQLLPKGFLERTKDRGLVVKYWAPQVAVLSHDSIGGFVTHCGWNSVLESVCAGVPMIAWPLYAEQNLNQVFVVEEMKIALAIKKSEVGLVSAAELEERVSEMMDSERGKDMRERILGMRDGALLAAKQDGGSSYVDLCKLAD</sequence>
<evidence type="ECO:0000256" key="5">
    <source>
        <dbReference type="RuleBase" id="RU362057"/>
    </source>
</evidence>
<dbReference type="InParanoid" id="A0A1Q3BXZ3"/>
<dbReference type="EC" id="2.4.1.-" evidence="5"/>
<organism evidence="6 7">
    <name type="scientific">Cephalotus follicularis</name>
    <name type="common">Albany pitcher plant</name>
    <dbReference type="NCBI Taxonomy" id="3775"/>
    <lineage>
        <taxon>Eukaryota</taxon>
        <taxon>Viridiplantae</taxon>
        <taxon>Streptophyta</taxon>
        <taxon>Embryophyta</taxon>
        <taxon>Tracheophyta</taxon>
        <taxon>Spermatophyta</taxon>
        <taxon>Magnoliopsida</taxon>
        <taxon>eudicotyledons</taxon>
        <taxon>Gunneridae</taxon>
        <taxon>Pentapetalae</taxon>
        <taxon>rosids</taxon>
        <taxon>fabids</taxon>
        <taxon>Oxalidales</taxon>
        <taxon>Cephalotaceae</taxon>
        <taxon>Cephalotus</taxon>
    </lineage>
</organism>
<dbReference type="SUPFAM" id="SSF53756">
    <property type="entry name" value="UDP-Glycosyltransferase/glycogen phosphorylase"/>
    <property type="match status" value="1"/>
</dbReference>
<dbReference type="InterPro" id="IPR050481">
    <property type="entry name" value="UDP-glycosyltransf_plant"/>
</dbReference>
<keyword evidence="2 4" id="KW-0328">Glycosyltransferase</keyword>
<dbReference type="PROSITE" id="PS00375">
    <property type="entry name" value="UDPGT"/>
    <property type="match status" value="1"/>
</dbReference>
<evidence type="ECO:0000256" key="3">
    <source>
        <dbReference type="ARBA" id="ARBA00022679"/>
    </source>
</evidence>
<dbReference type="AlphaFoldDB" id="A0A1Q3BXZ3"/>